<protein>
    <submittedName>
        <fullName evidence="1">Uncharacterized protein</fullName>
    </submittedName>
</protein>
<proteinExistence type="predicted"/>
<dbReference type="InterPro" id="IPR011051">
    <property type="entry name" value="RmlC_Cupin_sf"/>
</dbReference>
<dbReference type="AlphaFoldDB" id="A0A0G0AMN6"/>
<dbReference type="Gene3D" id="2.60.120.10">
    <property type="entry name" value="Jelly Rolls"/>
    <property type="match status" value="1"/>
</dbReference>
<name>A0A0G0AMN6_9BACT</name>
<gene>
    <name evidence="1" type="ORF">UR52_C0022G0010</name>
</gene>
<dbReference type="SUPFAM" id="SSF51182">
    <property type="entry name" value="RmlC-like cupins"/>
    <property type="match status" value="1"/>
</dbReference>
<dbReference type="STRING" id="1618434.UR52_C0022G0010"/>
<sequence length="113" mass="12891">MNLVKKSQTNKFAACQSTTIFEYLMKDPEISGAVAKINGRYPETGFSLNEKSKELVYVIEGNGRIIQTNKEITIQIGDVILLNHNEKFAWEGNMKIFMVTVPKFDPQQHKIIK</sequence>
<reference evidence="1 2" key="1">
    <citation type="journal article" date="2015" name="Nature">
        <title>rRNA introns, odd ribosomes, and small enigmatic genomes across a large radiation of phyla.</title>
        <authorList>
            <person name="Brown C.T."/>
            <person name="Hug L.A."/>
            <person name="Thomas B.C."/>
            <person name="Sharon I."/>
            <person name="Castelle C.J."/>
            <person name="Singh A."/>
            <person name="Wilkins M.J."/>
            <person name="Williams K.H."/>
            <person name="Banfield J.F."/>
        </authorList>
    </citation>
    <scope>NUCLEOTIDE SEQUENCE [LARGE SCALE GENOMIC DNA]</scope>
</reference>
<evidence type="ECO:0000313" key="1">
    <source>
        <dbReference type="EMBL" id="KKP58103.1"/>
    </source>
</evidence>
<evidence type="ECO:0000313" key="2">
    <source>
        <dbReference type="Proteomes" id="UP000034176"/>
    </source>
</evidence>
<comment type="caution">
    <text evidence="1">The sequence shown here is derived from an EMBL/GenBank/DDBJ whole genome shotgun (WGS) entry which is preliminary data.</text>
</comment>
<dbReference type="EMBL" id="LBPN01000022">
    <property type="protein sequence ID" value="KKP58103.1"/>
    <property type="molecule type" value="Genomic_DNA"/>
</dbReference>
<accession>A0A0G0AMN6</accession>
<dbReference type="Proteomes" id="UP000034176">
    <property type="component" value="Unassembled WGS sequence"/>
</dbReference>
<organism evidence="1 2">
    <name type="scientific">Candidatus Gottesmanbacteria bacterium GW2011_GWA1_34_13</name>
    <dbReference type="NCBI Taxonomy" id="1618434"/>
    <lineage>
        <taxon>Bacteria</taxon>
        <taxon>Candidatus Gottesmaniibacteriota</taxon>
    </lineage>
</organism>
<dbReference type="InterPro" id="IPR014710">
    <property type="entry name" value="RmlC-like_jellyroll"/>
</dbReference>